<feature type="active site" description="Nucleophile" evidence="7">
    <location>
        <position position="496"/>
    </location>
</feature>
<dbReference type="GO" id="GO:0008360">
    <property type="term" value="P:regulation of cell shape"/>
    <property type="evidence" value="ECO:0007669"/>
    <property type="project" value="UniProtKB-UniRule"/>
</dbReference>
<evidence type="ECO:0000313" key="9">
    <source>
        <dbReference type="EMBL" id="GGE38651.1"/>
    </source>
</evidence>
<keyword evidence="5 7" id="KW-0573">Peptidoglycan synthesis</keyword>
<gene>
    <name evidence="9" type="ORF">GCM10007276_14930</name>
</gene>
<accession>A0A8J2VS60</accession>
<comment type="pathway">
    <text evidence="1 7">Cell wall biogenesis; peptidoglycan biosynthesis.</text>
</comment>
<dbReference type="Pfam" id="PF03734">
    <property type="entry name" value="YkuD"/>
    <property type="match status" value="1"/>
</dbReference>
<dbReference type="EMBL" id="BMCP01000002">
    <property type="protein sequence ID" value="GGE38651.1"/>
    <property type="molecule type" value="Genomic_DNA"/>
</dbReference>
<proteinExistence type="inferred from homology"/>
<dbReference type="GO" id="GO:0004180">
    <property type="term" value="F:carboxypeptidase activity"/>
    <property type="evidence" value="ECO:0007669"/>
    <property type="project" value="UniProtKB-ARBA"/>
</dbReference>
<dbReference type="UniPathway" id="UPA00219"/>
<evidence type="ECO:0000256" key="7">
    <source>
        <dbReference type="PROSITE-ProRule" id="PRU01373"/>
    </source>
</evidence>
<dbReference type="SUPFAM" id="SSF47090">
    <property type="entry name" value="PGBD-like"/>
    <property type="match status" value="1"/>
</dbReference>
<feature type="domain" description="L,D-TPase catalytic" evidence="8">
    <location>
        <begin position="344"/>
        <end position="524"/>
    </location>
</feature>
<evidence type="ECO:0000256" key="6">
    <source>
        <dbReference type="ARBA" id="ARBA00023316"/>
    </source>
</evidence>
<dbReference type="GO" id="GO:0071555">
    <property type="term" value="P:cell wall organization"/>
    <property type="evidence" value="ECO:0007669"/>
    <property type="project" value="UniProtKB-UniRule"/>
</dbReference>
<evidence type="ECO:0000256" key="1">
    <source>
        <dbReference type="ARBA" id="ARBA00004752"/>
    </source>
</evidence>
<dbReference type="InterPro" id="IPR045380">
    <property type="entry name" value="LD_TPept_scaffold_dom"/>
</dbReference>
<dbReference type="Gene3D" id="1.10.101.10">
    <property type="entry name" value="PGBD-like superfamily/PGBD"/>
    <property type="match status" value="1"/>
</dbReference>
<dbReference type="InterPro" id="IPR005490">
    <property type="entry name" value="LD_TPept_cat_dom"/>
</dbReference>
<dbReference type="AlphaFoldDB" id="A0A8J2VS60"/>
<dbReference type="RefSeq" id="WP_188409141.1">
    <property type="nucleotide sequence ID" value="NZ_BMCP01000002.1"/>
</dbReference>
<evidence type="ECO:0000313" key="10">
    <source>
        <dbReference type="Proteomes" id="UP000602745"/>
    </source>
</evidence>
<dbReference type="InterPro" id="IPR052905">
    <property type="entry name" value="LD-transpeptidase_YkuD-like"/>
</dbReference>
<keyword evidence="4 7" id="KW-0133">Cell shape</keyword>
<dbReference type="Pfam" id="PF20142">
    <property type="entry name" value="Scaffold"/>
    <property type="match status" value="1"/>
</dbReference>
<feature type="active site" description="Proton donor/acceptor" evidence="7">
    <location>
        <position position="477"/>
    </location>
</feature>
<keyword evidence="6 7" id="KW-0961">Cell wall biogenesis/degradation</keyword>
<dbReference type="GO" id="GO:0009252">
    <property type="term" value="P:peptidoglycan biosynthetic process"/>
    <property type="evidence" value="ECO:0007669"/>
    <property type="project" value="UniProtKB-UniPathway"/>
</dbReference>
<comment type="similarity">
    <text evidence="2">Belongs to the YkuD family.</text>
</comment>
<sequence length="577" mass="63270">MRKGWKSGGSAIALTLLLPGISLAEGRAELPRAPLESEIPLDWAAPAIPHAPAPAMAEPPAPMPLDWQAPDISAEIADEKTRSRIESIFLAGTAPAMEAGRLEAITAFYAARQYRPLWSENGAWSDNATAAFDRIAKAADDGLDPAAYKLPAPPSKDADTLALADIELSAAVVAYATEAEGGRIEPRSISPLLTAKPEKPDAGEVLDKVSGARDVAGVLDSFNPSHDGFRKLRVKLAELRRTAKTHETLPVVEKGKLIRPGMQDPRVPVLRARLGLPTAQDTTYDSALADAVREFQRSKGLNDEAVVGNLTITALNEEISADPVADILVNMERWRWLPRDLGRRHVFVNIPEFHAWVMEDGSAIHDTRVVVGTPANQTPVFSDAIQFLIVNPYWNVPYSIASKEMLPRLQQDPTYLARQGIEVVHVRGNRRRVLDSTAIDWNNVSLKGLYFRQPPGERNALGNIKFMFPNEHAVYLHDTPSRSLFGRSSRAFSHGCVRVEDPFALAEVLLGVENGWSKEKVKRLIGGSERRINLKTPVPVHLAYFTAFVDDGNTLKTHKDIYGHDSRMRAALGLAGH</sequence>
<name>A0A8J2VS60_9RHOB</name>
<evidence type="ECO:0000256" key="3">
    <source>
        <dbReference type="ARBA" id="ARBA00022679"/>
    </source>
</evidence>
<dbReference type="SUPFAM" id="SSF141523">
    <property type="entry name" value="L,D-transpeptidase catalytic domain-like"/>
    <property type="match status" value="1"/>
</dbReference>
<keyword evidence="3" id="KW-0808">Transferase</keyword>
<dbReference type="InterPro" id="IPR036366">
    <property type="entry name" value="PGBDSf"/>
</dbReference>
<dbReference type="PANTHER" id="PTHR41533:SF2">
    <property type="entry name" value="BLR7131 PROTEIN"/>
    <property type="match status" value="1"/>
</dbReference>
<evidence type="ECO:0000256" key="2">
    <source>
        <dbReference type="ARBA" id="ARBA00005992"/>
    </source>
</evidence>
<dbReference type="InterPro" id="IPR002477">
    <property type="entry name" value="Peptidoglycan-bd-like"/>
</dbReference>
<dbReference type="Gene3D" id="2.40.440.10">
    <property type="entry name" value="L,D-transpeptidase catalytic domain-like"/>
    <property type="match status" value="1"/>
</dbReference>
<dbReference type="Pfam" id="PF01471">
    <property type="entry name" value="PG_binding_1"/>
    <property type="match status" value="1"/>
</dbReference>
<dbReference type="CDD" id="cd16913">
    <property type="entry name" value="YkuD_like"/>
    <property type="match status" value="1"/>
</dbReference>
<evidence type="ECO:0000259" key="8">
    <source>
        <dbReference type="PROSITE" id="PS52029"/>
    </source>
</evidence>
<organism evidence="9 10">
    <name type="scientific">Agaricicola taiwanensis</name>
    <dbReference type="NCBI Taxonomy" id="591372"/>
    <lineage>
        <taxon>Bacteria</taxon>
        <taxon>Pseudomonadati</taxon>
        <taxon>Pseudomonadota</taxon>
        <taxon>Alphaproteobacteria</taxon>
        <taxon>Rhodobacterales</taxon>
        <taxon>Paracoccaceae</taxon>
        <taxon>Agaricicola</taxon>
    </lineage>
</organism>
<dbReference type="Proteomes" id="UP000602745">
    <property type="component" value="Unassembled WGS sequence"/>
</dbReference>
<evidence type="ECO:0000256" key="4">
    <source>
        <dbReference type="ARBA" id="ARBA00022960"/>
    </source>
</evidence>
<protein>
    <recommendedName>
        <fullName evidence="8">L,D-TPase catalytic domain-containing protein</fullName>
    </recommendedName>
</protein>
<dbReference type="InterPro" id="IPR036365">
    <property type="entry name" value="PGBD-like_sf"/>
</dbReference>
<dbReference type="GO" id="GO:0016740">
    <property type="term" value="F:transferase activity"/>
    <property type="evidence" value="ECO:0007669"/>
    <property type="project" value="UniProtKB-KW"/>
</dbReference>
<dbReference type="PROSITE" id="PS52029">
    <property type="entry name" value="LD_TPASE"/>
    <property type="match status" value="1"/>
</dbReference>
<keyword evidence="10" id="KW-1185">Reference proteome</keyword>
<reference evidence="9" key="1">
    <citation type="journal article" date="2014" name="Int. J. Syst. Evol. Microbiol.">
        <title>Complete genome sequence of Corynebacterium casei LMG S-19264T (=DSM 44701T), isolated from a smear-ripened cheese.</title>
        <authorList>
            <consortium name="US DOE Joint Genome Institute (JGI-PGF)"/>
            <person name="Walter F."/>
            <person name="Albersmeier A."/>
            <person name="Kalinowski J."/>
            <person name="Ruckert C."/>
        </authorList>
    </citation>
    <scope>NUCLEOTIDE SEQUENCE</scope>
    <source>
        <strain evidence="9">CCM 7684</strain>
    </source>
</reference>
<comment type="caution">
    <text evidence="9">The sequence shown here is derived from an EMBL/GenBank/DDBJ whole genome shotgun (WGS) entry which is preliminary data.</text>
</comment>
<reference evidence="9" key="2">
    <citation type="submission" date="2020-09" db="EMBL/GenBank/DDBJ databases">
        <authorList>
            <person name="Sun Q."/>
            <person name="Sedlacek I."/>
        </authorList>
    </citation>
    <scope>NUCLEOTIDE SEQUENCE</scope>
    <source>
        <strain evidence="9">CCM 7684</strain>
    </source>
</reference>
<dbReference type="InterPro" id="IPR038063">
    <property type="entry name" value="Transpep_catalytic_dom"/>
</dbReference>
<evidence type="ECO:0000256" key="5">
    <source>
        <dbReference type="ARBA" id="ARBA00022984"/>
    </source>
</evidence>
<dbReference type="PANTHER" id="PTHR41533">
    <property type="entry name" value="L,D-TRANSPEPTIDASE HI_1667-RELATED"/>
    <property type="match status" value="1"/>
</dbReference>